<evidence type="ECO:0000313" key="1">
    <source>
        <dbReference type="EMBL" id="KAL0440103.1"/>
    </source>
</evidence>
<accession>A0AAW2WFE4</accession>
<reference evidence="1" key="1">
    <citation type="submission" date="2020-06" db="EMBL/GenBank/DDBJ databases">
        <authorList>
            <person name="Li T."/>
            <person name="Hu X."/>
            <person name="Zhang T."/>
            <person name="Song X."/>
            <person name="Zhang H."/>
            <person name="Dai N."/>
            <person name="Sheng W."/>
            <person name="Hou X."/>
            <person name="Wei L."/>
        </authorList>
    </citation>
    <scope>NUCLEOTIDE SEQUENCE</scope>
    <source>
        <strain evidence="1">KEN1</strain>
        <tissue evidence="1">Leaf</tissue>
    </source>
</reference>
<proteinExistence type="predicted"/>
<comment type="caution">
    <text evidence="1">The sequence shown here is derived from an EMBL/GenBank/DDBJ whole genome shotgun (WGS) entry which is preliminary data.</text>
</comment>
<sequence>MGAWRYFPYVSLLVPNSEYNSYHGTWDMLFRSAYILNQESLPTSYKSFLNKHGAKDPLILKGVREIASGLPLTNLEAIETFTSPMVLMLN</sequence>
<protein>
    <submittedName>
        <fullName evidence="1">Uncharacterized protein</fullName>
    </submittedName>
</protein>
<dbReference type="EMBL" id="JACGWN010000008">
    <property type="protein sequence ID" value="KAL0440103.1"/>
    <property type="molecule type" value="Genomic_DNA"/>
</dbReference>
<reference evidence="1" key="2">
    <citation type="journal article" date="2024" name="Plant">
        <title>Genomic evolution and insights into agronomic trait innovations of Sesamum species.</title>
        <authorList>
            <person name="Miao H."/>
            <person name="Wang L."/>
            <person name="Qu L."/>
            <person name="Liu H."/>
            <person name="Sun Y."/>
            <person name="Le M."/>
            <person name="Wang Q."/>
            <person name="Wei S."/>
            <person name="Zheng Y."/>
            <person name="Lin W."/>
            <person name="Duan Y."/>
            <person name="Cao H."/>
            <person name="Xiong S."/>
            <person name="Wang X."/>
            <person name="Wei L."/>
            <person name="Li C."/>
            <person name="Ma Q."/>
            <person name="Ju M."/>
            <person name="Zhao R."/>
            <person name="Li G."/>
            <person name="Mu C."/>
            <person name="Tian Q."/>
            <person name="Mei H."/>
            <person name="Zhang T."/>
            <person name="Gao T."/>
            <person name="Zhang H."/>
        </authorList>
    </citation>
    <scope>NUCLEOTIDE SEQUENCE</scope>
    <source>
        <strain evidence="1">KEN1</strain>
    </source>
</reference>
<dbReference type="AlphaFoldDB" id="A0AAW2WFE4"/>
<gene>
    <name evidence="1" type="ORF">Slati_2493300</name>
</gene>
<name>A0AAW2WFE4_9LAMI</name>
<organism evidence="1">
    <name type="scientific">Sesamum latifolium</name>
    <dbReference type="NCBI Taxonomy" id="2727402"/>
    <lineage>
        <taxon>Eukaryota</taxon>
        <taxon>Viridiplantae</taxon>
        <taxon>Streptophyta</taxon>
        <taxon>Embryophyta</taxon>
        <taxon>Tracheophyta</taxon>
        <taxon>Spermatophyta</taxon>
        <taxon>Magnoliopsida</taxon>
        <taxon>eudicotyledons</taxon>
        <taxon>Gunneridae</taxon>
        <taxon>Pentapetalae</taxon>
        <taxon>asterids</taxon>
        <taxon>lamiids</taxon>
        <taxon>Lamiales</taxon>
        <taxon>Pedaliaceae</taxon>
        <taxon>Sesamum</taxon>
    </lineage>
</organism>